<feature type="transmembrane region" description="Helical" evidence="19">
    <location>
        <begin position="1801"/>
        <end position="1823"/>
    </location>
</feature>
<dbReference type="PANTHER" id="PTHR33288">
    <property type="match status" value="1"/>
</dbReference>
<evidence type="ECO:0000256" key="9">
    <source>
        <dbReference type="ARBA" id="ARBA00022723"/>
    </source>
</evidence>
<comment type="similarity">
    <text evidence="3">Belongs to the SID1 family.</text>
</comment>
<keyword evidence="16" id="KW-0325">Glycoprotein</keyword>
<dbReference type="EMBL" id="LSRX01001314">
    <property type="protein sequence ID" value="OLP81081.1"/>
    <property type="molecule type" value="Genomic_DNA"/>
</dbReference>
<evidence type="ECO:0000256" key="12">
    <source>
        <dbReference type="ARBA" id="ARBA00022989"/>
    </source>
</evidence>
<dbReference type="SUPFAM" id="SSF51246">
    <property type="entry name" value="Rudiment single hybrid motif"/>
    <property type="match status" value="1"/>
</dbReference>
<dbReference type="InterPro" id="IPR024094">
    <property type="entry name" value="Cyt_f_lg_dom"/>
</dbReference>
<dbReference type="Gene3D" id="2.60.40.830">
    <property type="entry name" value="Cytochrome f large domain"/>
    <property type="match status" value="1"/>
</dbReference>
<comment type="cofactor">
    <cofactor evidence="17">
        <name>heme</name>
        <dbReference type="ChEBI" id="CHEBI:30413"/>
    </cofactor>
    <text evidence="17">Binds 1 heme group covalently.</text>
</comment>
<dbReference type="GO" id="GO:0009055">
    <property type="term" value="F:electron transfer activity"/>
    <property type="evidence" value="ECO:0007669"/>
    <property type="project" value="InterPro"/>
</dbReference>
<feature type="transmembrane region" description="Helical" evidence="19">
    <location>
        <begin position="2088"/>
        <end position="2108"/>
    </location>
</feature>
<feature type="region of interest" description="Disordered" evidence="18">
    <location>
        <begin position="541"/>
        <end position="580"/>
    </location>
</feature>
<evidence type="ECO:0000256" key="2">
    <source>
        <dbReference type="ARBA" id="ARBA00004167"/>
    </source>
</evidence>
<gene>
    <name evidence="21" type="primary">petA</name>
    <name evidence="21" type="ORF">AK812_SmicGene38438</name>
</gene>
<dbReference type="InterPro" id="IPR002325">
    <property type="entry name" value="Cyt_f"/>
</dbReference>
<feature type="domain" description="S1 motif" evidence="20">
    <location>
        <begin position="306"/>
        <end position="357"/>
    </location>
</feature>
<feature type="transmembrane region" description="Helical" evidence="19">
    <location>
        <begin position="2226"/>
        <end position="2242"/>
    </location>
</feature>
<proteinExistence type="inferred from homology"/>
<dbReference type="CDD" id="cd04508">
    <property type="entry name" value="Tudor_SF"/>
    <property type="match status" value="1"/>
</dbReference>
<feature type="transmembrane region" description="Helical" evidence="19">
    <location>
        <begin position="2193"/>
        <end position="2211"/>
    </location>
</feature>
<evidence type="ECO:0000313" key="21">
    <source>
        <dbReference type="EMBL" id="OLP81081.1"/>
    </source>
</evidence>
<dbReference type="GO" id="GO:0005506">
    <property type="term" value="F:iron ion binding"/>
    <property type="evidence" value="ECO:0007669"/>
    <property type="project" value="InterPro"/>
</dbReference>
<feature type="domain" description="S1 motif" evidence="20">
    <location>
        <begin position="407"/>
        <end position="457"/>
    </location>
</feature>
<feature type="transmembrane region" description="Helical" evidence="19">
    <location>
        <begin position="2000"/>
        <end position="2021"/>
    </location>
</feature>
<feature type="transmembrane region" description="Helical" evidence="19">
    <location>
        <begin position="1873"/>
        <end position="1895"/>
    </location>
</feature>
<feature type="binding site" description="axial binding residue" evidence="17">
    <location>
        <position position="932"/>
    </location>
    <ligand>
        <name>heme</name>
        <dbReference type="ChEBI" id="CHEBI:30413"/>
    </ligand>
    <ligandPart>
        <name>Fe</name>
        <dbReference type="ChEBI" id="CHEBI:18248"/>
    </ligandPart>
</feature>
<keyword evidence="10" id="KW-0732">Signal</keyword>
<dbReference type="GO" id="GO:0042651">
    <property type="term" value="C:thylakoid membrane"/>
    <property type="evidence" value="ECO:0007669"/>
    <property type="project" value="InterPro"/>
</dbReference>
<evidence type="ECO:0000256" key="11">
    <source>
        <dbReference type="ARBA" id="ARBA00022982"/>
    </source>
</evidence>
<dbReference type="SUPFAM" id="SSF50249">
    <property type="entry name" value="Nucleic acid-binding proteins"/>
    <property type="match status" value="2"/>
</dbReference>
<organism evidence="21 22">
    <name type="scientific">Symbiodinium microadriaticum</name>
    <name type="common">Dinoflagellate</name>
    <name type="synonym">Zooxanthella microadriatica</name>
    <dbReference type="NCBI Taxonomy" id="2951"/>
    <lineage>
        <taxon>Eukaryota</taxon>
        <taxon>Sar</taxon>
        <taxon>Alveolata</taxon>
        <taxon>Dinophyceae</taxon>
        <taxon>Suessiales</taxon>
        <taxon>Symbiodiniaceae</taxon>
        <taxon>Symbiodinium</taxon>
    </lineage>
</organism>
<keyword evidence="22" id="KW-1185">Reference proteome</keyword>
<keyword evidence="8 19" id="KW-0812">Transmembrane</keyword>
<evidence type="ECO:0000256" key="1">
    <source>
        <dbReference type="ARBA" id="ARBA00004141"/>
    </source>
</evidence>
<evidence type="ECO:0000256" key="19">
    <source>
        <dbReference type="SAM" id="Phobius"/>
    </source>
</evidence>
<dbReference type="InterPro" id="IPR003029">
    <property type="entry name" value="S1_domain"/>
</dbReference>
<keyword evidence="13 17" id="KW-0408">Iron</keyword>
<dbReference type="PRINTS" id="PR00610">
    <property type="entry name" value="CYTOCHROMEF"/>
</dbReference>
<feature type="transmembrane region" description="Helical" evidence="19">
    <location>
        <begin position="2152"/>
        <end position="2172"/>
    </location>
</feature>
<evidence type="ECO:0000256" key="7">
    <source>
        <dbReference type="ARBA" id="ARBA00022617"/>
    </source>
</evidence>
<dbReference type="PANTHER" id="PTHR33288:SF10">
    <property type="entry name" value="CYTOCHROME F"/>
    <property type="match status" value="1"/>
</dbReference>
<dbReference type="InterPro" id="IPR025958">
    <property type="entry name" value="SID1_TM_fam"/>
</dbReference>
<evidence type="ECO:0000313" key="22">
    <source>
        <dbReference type="Proteomes" id="UP000186817"/>
    </source>
</evidence>
<dbReference type="Pfam" id="PF00575">
    <property type="entry name" value="S1"/>
    <property type="match status" value="1"/>
</dbReference>
<evidence type="ECO:0000256" key="18">
    <source>
        <dbReference type="SAM" id="MobiDB-lite"/>
    </source>
</evidence>
<evidence type="ECO:0000256" key="5">
    <source>
        <dbReference type="ARBA" id="ARBA00022448"/>
    </source>
</evidence>
<feature type="transmembrane region" description="Helical" evidence="19">
    <location>
        <begin position="1930"/>
        <end position="1950"/>
    </location>
</feature>
<dbReference type="GO" id="GO:0020037">
    <property type="term" value="F:heme binding"/>
    <property type="evidence" value="ECO:0007669"/>
    <property type="project" value="InterPro"/>
</dbReference>
<dbReference type="Gene3D" id="2.30.30.140">
    <property type="match status" value="1"/>
</dbReference>
<feature type="compositionally biased region" description="Basic and acidic residues" evidence="18">
    <location>
        <begin position="29"/>
        <end position="40"/>
    </location>
</feature>
<feature type="region of interest" description="Disordered" evidence="18">
    <location>
        <begin position="29"/>
        <end position="111"/>
    </location>
</feature>
<evidence type="ECO:0000259" key="20">
    <source>
        <dbReference type="PROSITE" id="PS50126"/>
    </source>
</evidence>
<feature type="binding site" description="covalent" evidence="17">
    <location>
        <position position="931"/>
    </location>
    <ligand>
        <name>heme</name>
        <dbReference type="ChEBI" id="CHEBI:30413"/>
    </ligand>
</feature>
<dbReference type="SUPFAM" id="SSF103431">
    <property type="entry name" value="Cytochrome f subunit of the cytochrome b6f complex, transmembrane anchor"/>
    <property type="match status" value="1"/>
</dbReference>
<keyword evidence="14" id="KW-0793">Thylakoid</keyword>
<dbReference type="InterPro" id="IPR012340">
    <property type="entry name" value="NA-bd_OB-fold"/>
</dbReference>
<evidence type="ECO:0000256" key="3">
    <source>
        <dbReference type="ARBA" id="ARBA00006618"/>
    </source>
</evidence>
<feature type="compositionally biased region" description="Basic and acidic residues" evidence="18">
    <location>
        <begin position="541"/>
        <end position="551"/>
    </location>
</feature>
<feature type="transmembrane region" description="Helical" evidence="19">
    <location>
        <begin position="2120"/>
        <end position="2140"/>
    </location>
</feature>
<comment type="caution">
    <text evidence="21">The sequence shown here is derived from an EMBL/GenBank/DDBJ whole genome shotgun (WGS) entry which is preliminary data.</text>
</comment>
<feature type="binding site" description="axial binding residue" evidence="17">
    <location>
        <position position="908"/>
    </location>
    <ligand>
        <name>heme</name>
        <dbReference type="ChEBI" id="CHEBI:30413"/>
    </ligand>
    <ligandPart>
        <name>Fe</name>
        <dbReference type="ChEBI" id="CHEBI:18248"/>
    </ligandPart>
</feature>
<comment type="similarity">
    <text evidence="4">Belongs to the cytochrome f family.</text>
</comment>
<evidence type="ECO:0000256" key="14">
    <source>
        <dbReference type="ARBA" id="ARBA00023078"/>
    </source>
</evidence>
<evidence type="ECO:0000256" key="16">
    <source>
        <dbReference type="ARBA" id="ARBA00023180"/>
    </source>
</evidence>
<evidence type="ECO:0000256" key="10">
    <source>
        <dbReference type="ARBA" id="ARBA00022729"/>
    </source>
</evidence>
<keyword evidence="15 19" id="KW-0472">Membrane</keyword>
<comment type="subcellular location">
    <subcellularLocation>
        <location evidence="1">Membrane</location>
        <topology evidence="1">Multi-pass membrane protein</topology>
    </subcellularLocation>
    <subcellularLocation>
        <location evidence="2">Membrane</location>
        <topology evidence="2">Single-pass membrane protein</topology>
    </subcellularLocation>
</comment>
<dbReference type="Pfam" id="PF13965">
    <property type="entry name" value="SID-1_RNA_chan"/>
    <property type="match status" value="1"/>
</dbReference>
<feature type="region of interest" description="Disordered" evidence="18">
    <location>
        <begin position="145"/>
        <end position="170"/>
    </location>
</feature>
<dbReference type="OrthoDB" id="415867at2759"/>
<name>A0A1Q9CDT0_SYMMI</name>
<keyword evidence="7 17" id="KW-0349">Heme</keyword>
<evidence type="ECO:0000256" key="17">
    <source>
        <dbReference type="PIRSR" id="PIRSR602325-50"/>
    </source>
</evidence>
<feature type="compositionally biased region" description="Low complexity" evidence="18">
    <location>
        <begin position="43"/>
        <end position="63"/>
    </location>
</feature>
<accession>A0A1Q9CDT0</accession>
<evidence type="ECO:0000256" key="8">
    <source>
        <dbReference type="ARBA" id="ARBA00022692"/>
    </source>
</evidence>
<dbReference type="Pfam" id="PF01333">
    <property type="entry name" value="Apocytochr_F_C"/>
    <property type="match status" value="1"/>
</dbReference>
<evidence type="ECO:0000256" key="4">
    <source>
        <dbReference type="ARBA" id="ARBA00008923"/>
    </source>
</evidence>
<dbReference type="InterPro" id="IPR024058">
    <property type="entry name" value="Cyt-f_TM"/>
</dbReference>
<dbReference type="CDD" id="cd00164">
    <property type="entry name" value="S1_like"/>
    <property type="match status" value="1"/>
</dbReference>
<keyword evidence="9 17" id="KW-0479">Metal-binding</keyword>
<dbReference type="GO" id="GO:0003676">
    <property type="term" value="F:nucleic acid binding"/>
    <property type="evidence" value="ECO:0007669"/>
    <property type="project" value="InterPro"/>
</dbReference>
<keyword evidence="5" id="KW-0813">Transport</keyword>
<dbReference type="GO" id="GO:0015979">
    <property type="term" value="P:photosynthesis"/>
    <property type="evidence" value="ECO:0007669"/>
    <property type="project" value="UniProtKB-KW"/>
</dbReference>
<keyword evidence="11" id="KW-0249">Electron transport</keyword>
<feature type="compositionally biased region" description="Basic residues" evidence="18">
    <location>
        <begin position="86"/>
        <end position="98"/>
    </location>
</feature>
<keyword evidence="6" id="KW-0602">Photosynthesis</keyword>
<dbReference type="SUPFAM" id="SSF49441">
    <property type="entry name" value="Cytochrome f, large domain"/>
    <property type="match status" value="1"/>
</dbReference>
<dbReference type="InterPro" id="IPR036826">
    <property type="entry name" value="Cyt_f_lg_dom_sf"/>
</dbReference>
<dbReference type="PROSITE" id="PS51010">
    <property type="entry name" value="CYTF"/>
    <property type="match status" value="1"/>
</dbReference>
<dbReference type="InterPro" id="IPR011054">
    <property type="entry name" value="Rudment_hybrid_motif"/>
</dbReference>
<dbReference type="Gene3D" id="2.40.50.100">
    <property type="match status" value="1"/>
</dbReference>
<evidence type="ECO:0000256" key="15">
    <source>
        <dbReference type="ARBA" id="ARBA00023136"/>
    </source>
</evidence>
<protein>
    <submittedName>
        <fullName evidence="21">Apocytochrome f</fullName>
    </submittedName>
</protein>
<dbReference type="SMART" id="SM00316">
    <property type="entry name" value="S1"/>
    <property type="match status" value="3"/>
</dbReference>
<evidence type="ECO:0000256" key="6">
    <source>
        <dbReference type="ARBA" id="ARBA00022531"/>
    </source>
</evidence>
<reference evidence="21 22" key="1">
    <citation type="submission" date="2016-02" db="EMBL/GenBank/DDBJ databases">
        <title>Genome analysis of coral dinoflagellate symbionts highlights evolutionary adaptations to a symbiotic lifestyle.</title>
        <authorList>
            <person name="Aranda M."/>
            <person name="Li Y."/>
            <person name="Liew Y.J."/>
            <person name="Baumgarten S."/>
            <person name="Simakov O."/>
            <person name="Wilson M."/>
            <person name="Piel J."/>
            <person name="Ashoor H."/>
            <person name="Bougouffa S."/>
            <person name="Bajic V.B."/>
            <person name="Ryu T."/>
            <person name="Ravasi T."/>
            <person name="Bayer T."/>
            <person name="Micklem G."/>
            <person name="Kim H."/>
            <person name="Bhak J."/>
            <person name="Lajeunesse T.C."/>
            <person name="Voolstra C.R."/>
        </authorList>
    </citation>
    <scope>NUCLEOTIDE SEQUENCE [LARGE SCALE GENOMIC DNA]</scope>
    <source>
        <strain evidence="21 22">CCMP2467</strain>
    </source>
</reference>
<dbReference type="Pfam" id="PF16639">
    <property type="entry name" value="Apocytochr_F_N"/>
    <property type="match status" value="1"/>
</dbReference>
<feature type="transmembrane region" description="Helical" evidence="19">
    <location>
        <begin position="2058"/>
        <end position="2076"/>
    </location>
</feature>
<feature type="binding site" description="covalent" evidence="17">
    <location>
        <position position="928"/>
    </location>
    <ligand>
        <name>heme</name>
        <dbReference type="ChEBI" id="CHEBI:30413"/>
    </ligand>
</feature>
<feature type="domain" description="S1 motif" evidence="20">
    <location>
        <begin position="680"/>
        <end position="740"/>
    </location>
</feature>
<dbReference type="Gene3D" id="2.40.50.140">
    <property type="entry name" value="Nucleic acid-binding proteins"/>
    <property type="match status" value="2"/>
</dbReference>
<keyword evidence="12 19" id="KW-1133">Transmembrane helix</keyword>
<dbReference type="PROSITE" id="PS50126">
    <property type="entry name" value="S1"/>
    <property type="match status" value="3"/>
</dbReference>
<evidence type="ECO:0000256" key="13">
    <source>
        <dbReference type="ARBA" id="ARBA00023004"/>
    </source>
</evidence>
<dbReference type="Proteomes" id="UP000186817">
    <property type="component" value="Unassembled WGS sequence"/>
</dbReference>
<dbReference type="Gene3D" id="1.20.5.700">
    <property type="entry name" value="Single helix bin"/>
    <property type="match status" value="1"/>
</dbReference>
<sequence>MGAFVLASLNEESLPWKFRSLKPRHDFRARQLPEAPRLEGDVSLLQTALSQPPQPLQPAQQPQRGSPDEGQKSQGPEPDPKEKVGNKYRTRFSTRRRSSTSGGKALAARTTPVGGWYSPIPVVTRRVSVLYEAASKADAENAAKGLSADANSARKEPHAGHVHGHAHGHAAERDLLSTAEASRDLLLKAVAGEKDYLDKVFGGSCERIGRFRHCLDPVKTNFYTCQAADIPCRGGPPTSFGALLHGDVVEVRCEDDGMWYEAVVEHETADGSFMVRFDKDGYEYHYPLTAWRVPKVRHSIVDLKEGEVLKGRVTDVTSMGCYVDIGADEEGFVHISQIRDGVDRASDEVRSGQDVTAFQDLQDVTLLHATITQRLVRDAEYIAKANMGHDRLSLALNDSLDLSYFAGVFLEVPCPSKAEAVTGLLPVSEMADFFVVGDELLVRVIGTEEGKLVVSAKPIEIEADLTPFRAAASGALANISSDVWLKGVVKELVPFGAFVELQVMKQEDVSAFLQVGQEVDVRVKAVREDGKTELTMRMLEAKPEKPEKPEAEAEGVGPTHDLIEPPCETEKAKPAPSPNKTSLAALARDEWYSAVVQEVRPFGAKLEDRLVEKVSDVIQTKEVVMARVVQDLGNVSFSLRKMPRALAINATGRLKIFRLQGRSFEFPSKASRTWPIRKSGDVMGFLPSGEVALSLGEEAVKGFVHVAELDERAVDEVFVGDSIRVRILDTSRGYLELSLKCAINCMACFLPELQSLVPSREASTCPCDAMLSSNAFTVISPTIPQAQVAPVEPKVKSSDAGAGAAGTWFSGTGAALAATGLVTASALRRKTRSARAKNGLSGLSSSVAGETYYRDQLVACRAHLGEEAPSMEETDQHVQDVQNFAKQALAGAAAAMVFTSSMESAVAYPIFAQQNYANPREYTGKIVCANCHLASKPIEVRIPQAVLPDTVFKTEVEIPAKYAKRRQPIADGSKAAMNIGAIAVMPEGWKLAPKDRLPKPLKKEMKGLAWQAYSKEYPNIVVAGPVPGETYEKMVLPVLAPDPNTNDKVLFGKGIFYFGGNRGRGQVYPEGNQSNNNQFFASATGTVSAVDGLKVTITTPSGETKITECLPGADIVVQVGDEVEKDEPITTNPNVGGFGQEEKECILQDMNRVYAYCAFAFSCFIAQLSFVLKKKQFEKDSHAVTSALFSDMHKKDPRWQMLQNSIETVEAVLKDLGTFKPWVPPTVKAPEKISYKGVRRRMSPGRRVNIKPDVEGGELRAERTAPSRLRWRGHGCASGFCRWLQQTASTPHYGRDLVHAVVSAAPRTYQRGVSLPPIAKADLDGSADACVDWEVFLVGAGSCYCAEPSEFALETWKQLEETLCDAPCDAWPDEDFGGLVAYFQTLPGFCGGSSVETFSFYEVFDAVNAVGQGTLDRDRGLWYQVVLVQTLLGGPPEHAGLFEDGSWRWRLHASSAVTGRAAFPLHRDLDEPIVGLLMDYMEGNPSVLGTSYSGSVYTAAAGSRLLQTCPEREGDAFNCTGQVSAAETEKFRMRLSNATWVRHFRLFTNITTIVPNSESRRKCEGVPDVDAGLHYVKDAVPISEQNFAREERSCFATTQTSRFFCIRGSQPERSGLLSVGVQASSSAQLQVHVETQQTLDDRLSSFSLDIGGKNGRAAFHLWTMPEDEGLDLWRLRFKVPEKFQRAHVGYHAYIMHESSPCIAEVMNAGGCLDPVQVWSCFRSVPVSFRAEGNAAIALSESFSKSAMMTVSRGSLPQIQSGRWLLFVVCNLRYLRTTSDPSCPEAHLEIELSAGHGQLRKLWTGAAIMILGPALFLFCVNGMHWLTYTCLYTVGPEAPSQSRYRLWPVFVSMPNRGHLAMVREKLKRISEPVAFFPALLALMVGVFLATAAQFVLTHYGLMVRTGNRDVCFYNERCYHPGVVWDIPWNHVLSNLAYIVAGVHTMLQTFFAESRCRHFLRNTLQALFRQEWRVRHGDTIVFDFIDETDTGRQASRAIDVRAFYAIATAFIAEGVGSTCYHLCPSVETFQFDTCFMISIAHLLTIALADCSKPEFDTRAALKYFVYILTPMWLINFIGTWYDLKIFTSTWLYWTYTVLVVMWTVGAVSSLRRLFGTEMGACSMWTMRLLQGLIILVVLLVYVDPSARESLGGTANTFLLLSIAVMAVVVSRQIYMQDLRFVSCGITEIGGRILKHGYLALMVGVGVASLQCFSEKDCLFSIFDLHDCWHLLSAVALALFSTYLLDIRIDSWARQSGIQVVGELPSHGYAPVPDLETSEEQAGELKVDIAKSSASKSSVSTSYNGDLEAMDLSEGMLKP</sequence>
<feature type="transmembrane region" description="Helical" evidence="19">
    <location>
        <begin position="2027"/>
        <end position="2046"/>
    </location>
</feature>